<dbReference type="Proteomes" id="UP000018144">
    <property type="component" value="Unassembled WGS sequence"/>
</dbReference>
<dbReference type="EMBL" id="HF935243">
    <property type="protein sequence ID" value="CCX05247.1"/>
    <property type="molecule type" value="Genomic_DNA"/>
</dbReference>
<gene>
    <name evidence="1" type="ORF">PCON_04834</name>
</gene>
<proteinExistence type="predicted"/>
<evidence type="ECO:0000313" key="1">
    <source>
        <dbReference type="EMBL" id="CCX05247.1"/>
    </source>
</evidence>
<keyword evidence="2" id="KW-1185">Reference proteome</keyword>
<sequence>MVLRLVPYWRKPKQRKPKPQGLQLTVARSGPAGVVWKTYDTTQRIKYERSAKPRQDKQA</sequence>
<dbReference type="AlphaFoldDB" id="U4KVF1"/>
<protein>
    <submittedName>
        <fullName evidence="1">Uncharacterized protein</fullName>
    </submittedName>
</protein>
<evidence type="ECO:0000313" key="2">
    <source>
        <dbReference type="Proteomes" id="UP000018144"/>
    </source>
</evidence>
<organism evidence="1 2">
    <name type="scientific">Pyronema omphalodes (strain CBS 100304)</name>
    <name type="common">Pyronema confluens</name>
    <dbReference type="NCBI Taxonomy" id="1076935"/>
    <lineage>
        <taxon>Eukaryota</taxon>
        <taxon>Fungi</taxon>
        <taxon>Dikarya</taxon>
        <taxon>Ascomycota</taxon>
        <taxon>Pezizomycotina</taxon>
        <taxon>Pezizomycetes</taxon>
        <taxon>Pezizales</taxon>
        <taxon>Pyronemataceae</taxon>
        <taxon>Pyronema</taxon>
    </lineage>
</organism>
<name>U4KVF1_PYROM</name>
<accession>U4KVF1</accession>
<reference evidence="1 2" key="1">
    <citation type="journal article" date="2013" name="PLoS Genet.">
        <title>The genome and development-dependent transcriptomes of Pyronema confluens: a window into fungal evolution.</title>
        <authorList>
            <person name="Traeger S."/>
            <person name="Altegoer F."/>
            <person name="Freitag M."/>
            <person name="Gabaldon T."/>
            <person name="Kempken F."/>
            <person name="Kumar A."/>
            <person name="Marcet-Houben M."/>
            <person name="Poggeler S."/>
            <person name="Stajich J.E."/>
            <person name="Nowrousian M."/>
        </authorList>
    </citation>
    <scope>NUCLEOTIDE SEQUENCE [LARGE SCALE GENOMIC DNA]</scope>
    <source>
        <strain evidence="2">CBS 100304</strain>
        <tissue evidence="1">Vegetative mycelium</tissue>
    </source>
</reference>